<feature type="compositionally biased region" description="Polar residues" evidence="1">
    <location>
        <begin position="321"/>
        <end position="334"/>
    </location>
</feature>
<protein>
    <submittedName>
        <fullName evidence="2">Uncharacterized protein</fullName>
    </submittedName>
</protein>
<gene>
    <name evidence="2" type="ORF">LXN57_12655</name>
</gene>
<name>A0ABT0XXG1_9ACTN</name>
<keyword evidence="3" id="KW-1185">Reference proteome</keyword>
<reference evidence="2 3" key="1">
    <citation type="submission" date="2022-06" db="EMBL/GenBank/DDBJ databases">
        <title>Actinoplanes abujensis sp. nov., isolated from Nigerian arid soil.</title>
        <authorList>
            <person name="Ding P."/>
        </authorList>
    </citation>
    <scope>NUCLEOTIDE SEQUENCE [LARGE SCALE GENOMIC DNA]</scope>
    <source>
        <strain evidence="3">TRM88002</strain>
    </source>
</reference>
<evidence type="ECO:0000313" key="2">
    <source>
        <dbReference type="EMBL" id="MCM4078417.1"/>
    </source>
</evidence>
<comment type="caution">
    <text evidence="2">The sequence shown here is derived from an EMBL/GenBank/DDBJ whole genome shotgun (WGS) entry which is preliminary data.</text>
</comment>
<dbReference type="RefSeq" id="WP_251798252.1">
    <property type="nucleotide sequence ID" value="NZ_JAMQOL010000015.1"/>
</dbReference>
<evidence type="ECO:0000256" key="1">
    <source>
        <dbReference type="SAM" id="MobiDB-lite"/>
    </source>
</evidence>
<proteinExistence type="predicted"/>
<feature type="region of interest" description="Disordered" evidence="1">
    <location>
        <begin position="64"/>
        <end position="351"/>
    </location>
</feature>
<dbReference type="Proteomes" id="UP001523216">
    <property type="component" value="Unassembled WGS sequence"/>
</dbReference>
<feature type="compositionally biased region" description="Polar residues" evidence="1">
    <location>
        <begin position="133"/>
        <end position="145"/>
    </location>
</feature>
<evidence type="ECO:0000313" key="3">
    <source>
        <dbReference type="Proteomes" id="UP001523216"/>
    </source>
</evidence>
<feature type="compositionally biased region" description="Low complexity" evidence="1">
    <location>
        <begin position="64"/>
        <end position="120"/>
    </location>
</feature>
<sequence length="351" mass="36022">MTAPGDLVLIFILVAVFVASSGYAAGRMHQRYQLKHDREAAYRDGYETASSRVFSLAARVAAPKRPARGAAPVQPSSASPRSARHSSALLDSALPDSALPDSALPDSAPPDSALPGSALPGSALPGSARPGTAQPSSPFSGTPQPGSAALGGGVEAELPFNSRPDAGPSSVPPTGDPASSDSSRPFGDADPPAKHAHATPNPDPGRAVRHQGVPTPPPELIIPHRRSAPETSAKSKGALGFPVPPPPPPSTVAEPAAVGGVNFQPFRDPRPADGSGPVLGRRDTPADPPPPSGGKHTVPDELVQAATYRLPPDRIFRAKVPNSTPLPEQTTTHLSVPKPRRRADENVVPPS</sequence>
<organism evidence="2 3">
    <name type="scientific">Paractinoplanes hotanensis</name>
    <dbReference type="NCBI Taxonomy" id="2906497"/>
    <lineage>
        <taxon>Bacteria</taxon>
        <taxon>Bacillati</taxon>
        <taxon>Actinomycetota</taxon>
        <taxon>Actinomycetes</taxon>
        <taxon>Micromonosporales</taxon>
        <taxon>Micromonosporaceae</taxon>
        <taxon>Paractinoplanes</taxon>
    </lineage>
</organism>
<dbReference type="EMBL" id="JAMQOL010000015">
    <property type="protein sequence ID" value="MCM4078417.1"/>
    <property type="molecule type" value="Genomic_DNA"/>
</dbReference>
<accession>A0ABT0XXG1</accession>